<evidence type="ECO:0000256" key="7">
    <source>
        <dbReference type="ARBA" id="ARBA00022833"/>
    </source>
</evidence>
<dbReference type="InterPro" id="IPR045864">
    <property type="entry name" value="aa-tRNA-synth_II/BPL/LPL"/>
</dbReference>
<dbReference type="InterPro" id="IPR018164">
    <property type="entry name" value="Ala-tRNA-synth_IIc_N"/>
</dbReference>
<reference evidence="15 16" key="1">
    <citation type="submission" date="2020-08" db="EMBL/GenBank/DDBJ databases">
        <title>Genomic Encyclopedia of Type Strains, Phase III (KMG-III): the genomes of soil and plant-associated and newly described type strains.</title>
        <authorList>
            <person name="Whitman W."/>
        </authorList>
    </citation>
    <scope>NUCLEOTIDE SEQUENCE [LARGE SCALE GENOMIC DNA]</scope>
    <source>
        <strain evidence="15 16">CECT 5995</strain>
    </source>
</reference>
<dbReference type="InterPro" id="IPR002318">
    <property type="entry name" value="Ala-tRNA-lgiase_IIc"/>
</dbReference>
<comment type="catalytic activity">
    <reaction evidence="12">
        <text>tRNA(Ala) + L-alanine + ATP = L-alanyl-tRNA(Ala) + AMP + diphosphate</text>
        <dbReference type="Rhea" id="RHEA:12540"/>
        <dbReference type="Rhea" id="RHEA-COMP:9657"/>
        <dbReference type="Rhea" id="RHEA-COMP:9923"/>
        <dbReference type="ChEBI" id="CHEBI:30616"/>
        <dbReference type="ChEBI" id="CHEBI:33019"/>
        <dbReference type="ChEBI" id="CHEBI:57972"/>
        <dbReference type="ChEBI" id="CHEBI:78442"/>
        <dbReference type="ChEBI" id="CHEBI:78497"/>
        <dbReference type="ChEBI" id="CHEBI:456215"/>
        <dbReference type="EC" id="6.1.1.7"/>
    </reaction>
</comment>
<evidence type="ECO:0000259" key="14">
    <source>
        <dbReference type="PROSITE" id="PS50860"/>
    </source>
</evidence>
<dbReference type="NCBIfam" id="TIGR00344">
    <property type="entry name" value="alaS"/>
    <property type="match status" value="1"/>
</dbReference>
<comment type="similarity">
    <text evidence="2 12">Belongs to the class-II aminoacyl-tRNA synthetase family.</text>
</comment>
<sequence length="868" mass="94812">MKSADIRQAFLSYFEEQGHTIVPTSSLVPGNDPTLLFTNAGMVPFKDVFLGRDPRPYVRATSAQRCVRAGGKHNDLDNVGYTARHHTFFEMLGNFSFGDYFKRDAIRFAWTFLTETLGLPKEKLWVTVHVSDDEAERIWKDEVGVDPERFSKLDEDNFWQMGDTGPCGPSSEIFFDHGPEVWGGPPGSPEEDGDRYIEIWNLVFMQFDRDAAGEMHPLPKPSIDTGMGLERIAAVMQGVHSNYEIDLFQNLLEAAARATGHGDTATPSLRVIADHIRSCAFLIADGVLPSNEGRGYVLRRIIRRAVRHGHKLGAKGSFFHKLVGALDAEMGEAYPELREARHQIERVLLKEEEQFARTLDHGMGLLEEALAGLEGDTLPGETVFKLYDTYGFPYDLTADVCRERNVSLDEAGFERELEAQRERARAASQFGADYGAALELEGETDFTGYERLEDRATVTAIVDREGNELAKLEPEQRGLVVLDRTPFYAESGGQVGDTGYLAFDGGRFLVTDTQKQGGHHLHHGVLLEGELAVGEAVSPGVDPALRAATVRNHSATHLLHQALRMVLGEHVEQKGSLVTPERLRFDFSHFEPVTAEQLAEVERLVNEQVLANAATHIEHMTLEQAKEKGAAALFEAKYADSVRVLTIGADDFSVELCGGTHVARSGDIGCFHIVSEAGVASGVRRIEAITGEGALAYFREQEARVARIGERLKAKPEQVEERVETLVERNRGLEKELERLKAKLASAAGNDLLGEARDVKGVKVLAKRLEGVSGKELRGMLDQLKNKLGSGIVVLGVADESAGKVSLIAGVTDDLTARIKAGALVNHVAAQVGGKGGGRPDMAQAGGSDVAALPSALESVPAWVEEAL</sequence>
<dbReference type="Gene3D" id="3.30.980.10">
    <property type="entry name" value="Threonyl-trna Synthetase, Chain A, domain 2"/>
    <property type="match status" value="1"/>
</dbReference>
<dbReference type="InterPro" id="IPR018165">
    <property type="entry name" value="Ala-tRNA-synth_IIc_core"/>
</dbReference>
<comment type="caution">
    <text evidence="15">The sequence shown here is derived from an EMBL/GenBank/DDBJ whole genome shotgun (WGS) entry which is preliminary data.</text>
</comment>
<dbReference type="Gene3D" id="6.10.250.550">
    <property type="match status" value="1"/>
</dbReference>
<dbReference type="PANTHER" id="PTHR11777">
    <property type="entry name" value="ALANYL-TRNA SYNTHETASE"/>
    <property type="match status" value="1"/>
</dbReference>
<accession>A0A7W5C0A3</accession>
<protein>
    <recommendedName>
        <fullName evidence="12">Alanine--tRNA ligase</fullName>
        <ecNumber evidence="12">6.1.1.7</ecNumber>
    </recommendedName>
    <alternativeName>
        <fullName evidence="12">Alanyl-tRNA synthetase</fullName>
        <shortName evidence="12">AlaRS</shortName>
    </alternativeName>
</protein>
<evidence type="ECO:0000256" key="13">
    <source>
        <dbReference type="SAM" id="Coils"/>
    </source>
</evidence>
<evidence type="ECO:0000256" key="4">
    <source>
        <dbReference type="ARBA" id="ARBA00022598"/>
    </source>
</evidence>
<evidence type="ECO:0000256" key="6">
    <source>
        <dbReference type="ARBA" id="ARBA00022741"/>
    </source>
</evidence>
<dbReference type="Gene3D" id="2.40.30.130">
    <property type="match status" value="1"/>
</dbReference>
<dbReference type="GO" id="GO:0008270">
    <property type="term" value="F:zinc ion binding"/>
    <property type="evidence" value="ECO:0007669"/>
    <property type="project" value="UniProtKB-UniRule"/>
</dbReference>
<keyword evidence="5 12" id="KW-0479">Metal-binding</keyword>
<dbReference type="RefSeq" id="WP_183388342.1">
    <property type="nucleotide sequence ID" value="NZ_JACHXM010000015.1"/>
</dbReference>
<gene>
    <name evidence="12" type="primary">alaS</name>
    <name evidence="15" type="ORF">FHR96_002865</name>
</gene>
<evidence type="ECO:0000313" key="16">
    <source>
        <dbReference type="Proteomes" id="UP000525987"/>
    </source>
</evidence>
<dbReference type="GO" id="GO:0002161">
    <property type="term" value="F:aminoacyl-tRNA deacylase activity"/>
    <property type="evidence" value="ECO:0007669"/>
    <property type="project" value="TreeGrafter"/>
</dbReference>
<dbReference type="Gene3D" id="3.30.930.10">
    <property type="entry name" value="Bira Bifunctional Protein, Domain 2"/>
    <property type="match status" value="1"/>
</dbReference>
<dbReference type="InterPro" id="IPR050058">
    <property type="entry name" value="Ala-tRNA_ligase"/>
</dbReference>
<keyword evidence="12" id="KW-0963">Cytoplasm</keyword>
<dbReference type="Gene3D" id="3.10.310.40">
    <property type="match status" value="1"/>
</dbReference>
<comment type="domain">
    <text evidence="12">Consists of three domains; the N-terminal catalytic domain, the editing domain and the C-terminal C-Ala domain. The editing domain removes incorrectly charged amino acids, while the C-Ala domain, along with tRNA(Ala), serves as a bridge to cooperatively bring together the editing and aminoacylation centers thus stimulating deacylation of misacylated tRNAs.</text>
</comment>
<keyword evidence="10 12" id="KW-0648">Protein biosynthesis</keyword>
<comment type="cofactor">
    <cofactor evidence="12">
        <name>Zn(2+)</name>
        <dbReference type="ChEBI" id="CHEBI:29105"/>
    </cofactor>
    <text evidence="12">Binds 1 zinc ion per subunit.</text>
</comment>
<dbReference type="AlphaFoldDB" id="A0A7W5C0A3"/>
<dbReference type="InterPro" id="IPR018162">
    <property type="entry name" value="Ala-tRNA-ligase_IIc_anticod-bd"/>
</dbReference>
<keyword evidence="4 12" id="KW-0436">Ligase</keyword>
<keyword evidence="8 12" id="KW-0067">ATP-binding</keyword>
<dbReference type="InterPro" id="IPR003156">
    <property type="entry name" value="DHHA1_dom"/>
</dbReference>
<feature type="binding site" evidence="12">
    <location>
        <position position="657"/>
    </location>
    <ligand>
        <name>Zn(2+)</name>
        <dbReference type="ChEBI" id="CHEBI:29105"/>
    </ligand>
</feature>
<evidence type="ECO:0000256" key="3">
    <source>
        <dbReference type="ARBA" id="ARBA00022555"/>
    </source>
</evidence>
<dbReference type="FunFam" id="3.30.54.20:FF:000001">
    <property type="entry name" value="Alanine--tRNA ligase"/>
    <property type="match status" value="1"/>
</dbReference>
<dbReference type="FunFam" id="3.30.930.10:FF:000004">
    <property type="entry name" value="Alanine--tRNA ligase"/>
    <property type="match status" value="1"/>
</dbReference>
<dbReference type="GO" id="GO:0005524">
    <property type="term" value="F:ATP binding"/>
    <property type="evidence" value="ECO:0007669"/>
    <property type="project" value="UniProtKB-UniRule"/>
</dbReference>
<dbReference type="Gene3D" id="3.30.54.20">
    <property type="match status" value="1"/>
</dbReference>
<comment type="function">
    <text evidence="12">Catalyzes the attachment of alanine to tRNA(Ala) in a two-step reaction: alanine is first activated by ATP to form Ala-AMP and then transferred to the acceptor end of tRNA(Ala). Also edits incorrectly charged Ser-tRNA(Ala) and Gly-tRNA(Ala) via its editing domain.</text>
</comment>
<feature type="domain" description="Alanyl-transfer RNA synthetases family profile" evidence="14">
    <location>
        <begin position="1"/>
        <end position="700"/>
    </location>
</feature>
<dbReference type="SUPFAM" id="SSF50447">
    <property type="entry name" value="Translation proteins"/>
    <property type="match status" value="1"/>
</dbReference>
<dbReference type="EC" id="6.1.1.7" evidence="12"/>
<name>A0A7W5C0A3_9GAMM</name>
<dbReference type="InterPro" id="IPR023033">
    <property type="entry name" value="Ala_tRNA_ligase_euk/bac"/>
</dbReference>
<keyword evidence="3 12" id="KW-0820">tRNA-binding</keyword>
<evidence type="ECO:0000256" key="8">
    <source>
        <dbReference type="ARBA" id="ARBA00022840"/>
    </source>
</evidence>
<dbReference type="Pfam" id="PF02272">
    <property type="entry name" value="DHHA1"/>
    <property type="match status" value="1"/>
</dbReference>
<dbReference type="GO" id="GO:0000049">
    <property type="term" value="F:tRNA binding"/>
    <property type="evidence" value="ECO:0007669"/>
    <property type="project" value="UniProtKB-KW"/>
</dbReference>
<keyword evidence="13" id="KW-0175">Coiled coil</keyword>
<evidence type="ECO:0000256" key="1">
    <source>
        <dbReference type="ARBA" id="ARBA00004496"/>
    </source>
</evidence>
<feature type="coiled-coil region" evidence="13">
    <location>
        <begin position="723"/>
        <end position="750"/>
    </location>
</feature>
<dbReference type="InterPro" id="IPR009000">
    <property type="entry name" value="Transl_B-barrel_sf"/>
</dbReference>
<dbReference type="GO" id="GO:0004813">
    <property type="term" value="F:alanine-tRNA ligase activity"/>
    <property type="evidence" value="ECO:0007669"/>
    <property type="project" value="UniProtKB-UniRule"/>
</dbReference>
<dbReference type="FunFam" id="2.40.30.130:FF:000001">
    <property type="entry name" value="Alanine--tRNA ligase"/>
    <property type="match status" value="1"/>
</dbReference>
<proteinExistence type="inferred from homology"/>
<dbReference type="SMART" id="SM00863">
    <property type="entry name" value="tRNA_SAD"/>
    <property type="match status" value="1"/>
</dbReference>
<dbReference type="GO" id="GO:0005829">
    <property type="term" value="C:cytosol"/>
    <property type="evidence" value="ECO:0007669"/>
    <property type="project" value="TreeGrafter"/>
</dbReference>
<evidence type="ECO:0000256" key="10">
    <source>
        <dbReference type="ARBA" id="ARBA00022917"/>
    </source>
</evidence>
<dbReference type="FunFam" id="3.10.310.40:FF:000001">
    <property type="entry name" value="Alanine--tRNA ligase"/>
    <property type="match status" value="1"/>
</dbReference>
<dbReference type="SUPFAM" id="SSF55186">
    <property type="entry name" value="ThrRS/AlaRS common domain"/>
    <property type="match status" value="1"/>
</dbReference>
<dbReference type="Proteomes" id="UP000525987">
    <property type="component" value="Unassembled WGS sequence"/>
</dbReference>
<evidence type="ECO:0000256" key="5">
    <source>
        <dbReference type="ARBA" id="ARBA00022723"/>
    </source>
</evidence>
<evidence type="ECO:0000256" key="11">
    <source>
        <dbReference type="ARBA" id="ARBA00023146"/>
    </source>
</evidence>
<feature type="binding site" evidence="12">
    <location>
        <position position="557"/>
    </location>
    <ligand>
        <name>Zn(2+)</name>
        <dbReference type="ChEBI" id="CHEBI:29105"/>
    </ligand>
</feature>
<feature type="binding site" evidence="12">
    <location>
        <position position="553"/>
    </location>
    <ligand>
        <name>Zn(2+)</name>
        <dbReference type="ChEBI" id="CHEBI:29105"/>
    </ligand>
</feature>
<keyword evidence="16" id="KW-1185">Reference proteome</keyword>
<dbReference type="GO" id="GO:0006419">
    <property type="term" value="P:alanyl-tRNA aminoacylation"/>
    <property type="evidence" value="ECO:0007669"/>
    <property type="project" value="UniProtKB-UniRule"/>
</dbReference>
<keyword evidence="9 12" id="KW-0694">RNA-binding</keyword>
<dbReference type="CDD" id="cd00673">
    <property type="entry name" value="AlaRS_core"/>
    <property type="match status" value="1"/>
</dbReference>
<dbReference type="EMBL" id="JACHXM010000015">
    <property type="protein sequence ID" value="MBB3141983.1"/>
    <property type="molecule type" value="Genomic_DNA"/>
</dbReference>
<keyword evidence="11 12" id="KW-0030">Aminoacyl-tRNA synthetase</keyword>
<dbReference type="FunFam" id="3.30.980.10:FF:000004">
    <property type="entry name" value="Alanine--tRNA ligase, cytoplasmic"/>
    <property type="match status" value="1"/>
</dbReference>
<dbReference type="SUPFAM" id="SSF101353">
    <property type="entry name" value="Putative anticodon-binding domain of alanyl-tRNA synthetase (AlaRS)"/>
    <property type="match status" value="1"/>
</dbReference>
<feature type="binding site" evidence="12">
    <location>
        <position position="661"/>
    </location>
    <ligand>
        <name>Zn(2+)</name>
        <dbReference type="ChEBI" id="CHEBI:29105"/>
    </ligand>
</feature>
<dbReference type="SUPFAM" id="SSF55681">
    <property type="entry name" value="Class II aaRS and biotin synthetases"/>
    <property type="match status" value="1"/>
</dbReference>
<organism evidence="15 16">
    <name type="scientific">Halomonas organivorans</name>
    <dbReference type="NCBI Taxonomy" id="257772"/>
    <lineage>
        <taxon>Bacteria</taxon>
        <taxon>Pseudomonadati</taxon>
        <taxon>Pseudomonadota</taxon>
        <taxon>Gammaproteobacteria</taxon>
        <taxon>Oceanospirillales</taxon>
        <taxon>Halomonadaceae</taxon>
        <taxon>Halomonas</taxon>
    </lineage>
</organism>
<evidence type="ECO:0000256" key="9">
    <source>
        <dbReference type="ARBA" id="ARBA00022884"/>
    </source>
</evidence>
<dbReference type="PANTHER" id="PTHR11777:SF9">
    <property type="entry name" value="ALANINE--TRNA LIGASE, CYTOPLASMIC"/>
    <property type="match status" value="1"/>
</dbReference>
<keyword evidence="7 12" id="KW-0862">Zinc</keyword>
<dbReference type="GO" id="GO:0045892">
    <property type="term" value="P:negative regulation of DNA-templated transcription"/>
    <property type="evidence" value="ECO:0007669"/>
    <property type="project" value="TreeGrafter"/>
</dbReference>
<dbReference type="PRINTS" id="PR00980">
    <property type="entry name" value="TRNASYNTHALA"/>
</dbReference>
<evidence type="ECO:0000256" key="2">
    <source>
        <dbReference type="ARBA" id="ARBA00008226"/>
    </source>
</evidence>
<dbReference type="InterPro" id="IPR018163">
    <property type="entry name" value="Thr/Ala-tRNA-synth_IIc_edit"/>
</dbReference>
<dbReference type="PROSITE" id="PS50860">
    <property type="entry name" value="AA_TRNA_LIGASE_II_ALA"/>
    <property type="match status" value="1"/>
</dbReference>
<dbReference type="InterPro" id="IPR012947">
    <property type="entry name" value="tRNA_SAD"/>
</dbReference>
<dbReference type="Pfam" id="PF07973">
    <property type="entry name" value="tRNA_SAD"/>
    <property type="match status" value="1"/>
</dbReference>
<keyword evidence="6 12" id="KW-0547">Nucleotide-binding</keyword>
<dbReference type="HAMAP" id="MF_00036_B">
    <property type="entry name" value="Ala_tRNA_synth_B"/>
    <property type="match status" value="1"/>
</dbReference>
<dbReference type="Pfam" id="PF01411">
    <property type="entry name" value="tRNA-synt_2c"/>
    <property type="match status" value="1"/>
</dbReference>
<evidence type="ECO:0000313" key="15">
    <source>
        <dbReference type="EMBL" id="MBB3141983.1"/>
    </source>
</evidence>
<comment type="subcellular location">
    <subcellularLocation>
        <location evidence="1 12">Cytoplasm</location>
    </subcellularLocation>
</comment>
<evidence type="ECO:0000256" key="12">
    <source>
        <dbReference type="HAMAP-Rule" id="MF_00036"/>
    </source>
</evidence>